<proteinExistence type="predicted"/>
<evidence type="ECO:0000256" key="1">
    <source>
        <dbReference type="SAM" id="Phobius"/>
    </source>
</evidence>
<evidence type="ECO:0000313" key="3">
    <source>
        <dbReference type="EMBL" id="SBT31822.1"/>
    </source>
</evidence>
<keyword evidence="1" id="KW-0472">Membrane</keyword>
<accession>A0A1A8YKC4</accession>
<dbReference type="Proteomes" id="UP000078550">
    <property type="component" value="Unassembled WGS sequence"/>
</dbReference>
<reference evidence="3" key="2">
    <citation type="submission" date="2016-05" db="EMBL/GenBank/DDBJ databases">
        <authorList>
            <person name="Lavstsen T."/>
            <person name="Jespersen J.S."/>
        </authorList>
    </citation>
    <scope>NUCLEOTIDE SEQUENCE [LARGE SCALE GENOMIC DNA]</scope>
</reference>
<evidence type="ECO:0000313" key="2">
    <source>
        <dbReference type="EMBL" id="SBT31220.1"/>
    </source>
</evidence>
<evidence type="ECO:0000313" key="5">
    <source>
        <dbReference type="Proteomes" id="UP000078555"/>
    </source>
</evidence>
<gene>
    <name evidence="2" type="ORF">POVWA1_006100</name>
    <name evidence="3" type="ORF">POVWA2_006320</name>
</gene>
<reference evidence="4 5" key="1">
    <citation type="submission" date="2016-05" db="EMBL/GenBank/DDBJ databases">
        <authorList>
            <person name="Naeem Raeece"/>
        </authorList>
    </citation>
    <scope>NUCLEOTIDE SEQUENCE [LARGE SCALE GENOMIC DNA]</scope>
</reference>
<dbReference type="EMBL" id="FLRE01000024">
    <property type="protein sequence ID" value="SBT31822.1"/>
    <property type="molecule type" value="Genomic_DNA"/>
</dbReference>
<dbReference type="Proteomes" id="UP000078555">
    <property type="component" value="Unassembled WGS sequence"/>
</dbReference>
<organism evidence="3 4">
    <name type="scientific">Plasmodium ovale wallikeri</name>
    <dbReference type="NCBI Taxonomy" id="864142"/>
    <lineage>
        <taxon>Eukaryota</taxon>
        <taxon>Sar</taxon>
        <taxon>Alveolata</taxon>
        <taxon>Apicomplexa</taxon>
        <taxon>Aconoidasida</taxon>
        <taxon>Haemosporida</taxon>
        <taxon>Plasmodiidae</taxon>
        <taxon>Plasmodium</taxon>
        <taxon>Plasmodium (Plasmodium)</taxon>
    </lineage>
</organism>
<keyword evidence="5" id="KW-1185">Reference proteome</keyword>
<keyword evidence="1" id="KW-0812">Transmembrane</keyword>
<evidence type="ECO:0000313" key="4">
    <source>
        <dbReference type="Proteomes" id="UP000078550"/>
    </source>
</evidence>
<name>A0A1A8YKC4_PLAOA</name>
<sequence length="95" mass="10809">MFLTSLRDNISPDAFPFSGIPLTHSLCSPVGFLLFFPVLILFNDFSLHANCENDGNTKKSWRKEDERKFVISFTLKCGEASHPSFTHFPPLNFNL</sequence>
<feature type="transmembrane region" description="Helical" evidence="1">
    <location>
        <begin position="20"/>
        <end position="42"/>
    </location>
</feature>
<dbReference type="AlphaFoldDB" id="A0A1A8YKC4"/>
<dbReference type="EMBL" id="FLRD01000013">
    <property type="protein sequence ID" value="SBT31220.1"/>
    <property type="molecule type" value="Genomic_DNA"/>
</dbReference>
<keyword evidence="1" id="KW-1133">Transmembrane helix</keyword>
<protein>
    <submittedName>
        <fullName evidence="3">Uncharacterized protein</fullName>
    </submittedName>
</protein>